<dbReference type="PANTHER" id="PTHR15032:SF4">
    <property type="entry name" value="N-ACYL-PHOSPHATIDYLETHANOLAMINE-HYDROLYZING PHOSPHOLIPASE D"/>
    <property type="match status" value="1"/>
</dbReference>
<evidence type="ECO:0000259" key="3">
    <source>
        <dbReference type="Pfam" id="PF12706"/>
    </source>
</evidence>
<feature type="compositionally biased region" description="Low complexity" evidence="2">
    <location>
        <begin position="1"/>
        <end position="10"/>
    </location>
</feature>
<name>A0A9P4JBW6_9PLEO</name>
<sequence length="393" mass="43438">MPPSTLTVLPPRRPPSSTTPPAHHVNTPPSSFQNPWPSYNHTTGLQAVKTRWFSPKNFVPIPRDRSQLVRVRIPDFGQAKDGLKATWIGHASFLVETTAAEGAQRGIRILLDPVWSERVGPYGMVGPIRFTPPPCKIEEIPEVDAVLISHDHYDHLDSDTLKKVNAKQNGKLRFFCGLGVKVTLIGLGIGIKAEQVTELDWWDGIKLDVEGVGSADLICTPSQHRSGRAPWNFEKTLWCSWVVREVVSELVDTRGDIRAVKKLFFAGDTGYCSVHSDTELSYHSAPHAPCPAFADIGELYGPFDLSLLPIGCYSPRTFMSAVHASPDDSIAIHKELKSKKSIGMHYGTFRGSISEQYEPVTEPPQRCREVAEKEGLQWGIEVGLCDIGETVVV</sequence>
<feature type="region of interest" description="Disordered" evidence="2">
    <location>
        <begin position="1"/>
        <end position="38"/>
    </location>
</feature>
<dbReference type="InterPro" id="IPR001279">
    <property type="entry name" value="Metallo-B-lactamas"/>
</dbReference>
<evidence type="ECO:0000313" key="4">
    <source>
        <dbReference type="EMBL" id="KAF2196637.1"/>
    </source>
</evidence>
<comment type="caution">
    <text evidence="4">The sequence shown here is derived from an EMBL/GenBank/DDBJ whole genome shotgun (WGS) entry which is preliminary data.</text>
</comment>
<evidence type="ECO:0000256" key="2">
    <source>
        <dbReference type="SAM" id="MobiDB-lite"/>
    </source>
</evidence>
<dbReference type="Proteomes" id="UP000799536">
    <property type="component" value="Unassembled WGS sequence"/>
</dbReference>
<organism evidence="4 5">
    <name type="scientific">Delitschia confertaspora ATCC 74209</name>
    <dbReference type="NCBI Taxonomy" id="1513339"/>
    <lineage>
        <taxon>Eukaryota</taxon>
        <taxon>Fungi</taxon>
        <taxon>Dikarya</taxon>
        <taxon>Ascomycota</taxon>
        <taxon>Pezizomycotina</taxon>
        <taxon>Dothideomycetes</taxon>
        <taxon>Pleosporomycetidae</taxon>
        <taxon>Pleosporales</taxon>
        <taxon>Delitschiaceae</taxon>
        <taxon>Delitschia</taxon>
    </lineage>
</organism>
<feature type="compositionally biased region" description="Polar residues" evidence="2">
    <location>
        <begin position="27"/>
        <end position="38"/>
    </location>
</feature>
<evidence type="ECO:0000313" key="5">
    <source>
        <dbReference type="Proteomes" id="UP000799536"/>
    </source>
</evidence>
<dbReference type="GO" id="GO:0070291">
    <property type="term" value="P:N-acylethanolamine metabolic process"/>
    <property type="evidence" value="ECO:0007669"/>
    <property type="project" value="TreeGrafter"/>
</dbReference>
<dbReference type="InterPro" id="IPR036866">
    <property type="entry name" value="RibonucZ/Hydroxyglut_hydro"/>
</dbReference>
<reference evidence="4" key="1">
    <citation type="journal article" date="2020" name="Stud. Mycol.">
        <title>101 Dothideomycetes genomes: a test case for predicting lifestyles and emergence of pathogens.</title>
        <authorList>
            <person name="Haridas S."/>
            <person name="Albert R."/>
            <person name="Binder M."/>
            <person name="Bloem J."/>
            <person name="Labutti K."/>
            <person name="Salamov A."/>
            <person name="Andreopoulos B."/>
            <person name="Baker S."/>
            <person name="Barry K."/>
            <person name="Bills G."/>
            <person name="Bluhm B."/>
            <person name="Cannon C."/>
            <person name="Castanera R."/>
            <person name="Culley D."/>
            <person name="Daum C."/>
            <person name="Ezra D."/>
            <person name="Gonzalez J."/>
            <person name="Henrissat B."/>
            <person name="Kuo A."/>
            <person name="Liang C."/>
            <person name="Lipzen A."/>
            <person name="Lutzoni F."/>
            <person name="Magnuson J."/>
            <person name="Mondo S."/>
            <person name="Nolan M."/>
            <person name="Ohm R."/>
            <person name="Pangilinan J."/>
            <person name="Park H.-J."/>
            <person name="Ramirez L."/>
            <person name="Alfaro M."/>
            <person name="Sun H."/>
            <person name="Tritt A."/>
            <person name="Yoshinaga Y."/>
            <person name="Zwiers L.-H."/>
            <person name="Turgeon B."/>
            <person name="Goodwin S."/>
            <person name="Spatafora J."/>
            <person name="Crous P."/>
            <person name="Grigoriev I."/>
        </authorList>
    </citation>
    <scope>NUCLEOTIDE SEQUENCE</scope>
    <source>
        <strain evidence="4">ATCC 74209</strain>
    </source>
</reference>
<dbReference type="AlphaFoldDB" id="A0A9P4JBW6"/>
<dbReference type="GO" id="GO:0070290">
    <property type="term" value="F:N-acylphosphatidylethanolamine-specific phospholipase D activity"/>
    <property type="evidence" value="ECO:0007669"/>
    <property type="project" value="InterPro"/>
</dbReference>
<dbReference type="PANTHER" id="PTHR15032">
    <property type="entry name" value="N-ACYL-PHOSPHATIDYLETHANOLAMINE-HYDROLYZING PHOSPHOLIPASE D"/>
    <property type="match status" value="1"/>
</dbReference>
<feature type="domain" description="Metallo-beta-lactamase" evidence="3">
    <location>
        <begin position="108"/>
        <end position="346"/>
    </location>
</feature>
<dbReference type="SUPFAM" id="SSF56281">
    <property type="entry name" value="Metallo-hydrolase/oxidoreductase"/>
    <property type="match status" value="1"/>
</dbReference>
<gene>
    <name evidence="4" type="ORF">GQ43DRAFT_484772</name>
</gene>
<dbReference type="GO" id="GO:0008270">
    <property type="term" value="F:zinc ion binding"/>
    <property type="evidence" value="ECO:0007669"/>
    <property type="project" value="InterPro"/>
</dbReference>
<protein>
    <submittedName>
        <fullName evidence="4">Metallo-hydrolase/oxidoreductase</fullName>
    </submittedName>
</protein>
<feature type="binding site" evidence="1">
    <location>
        <position position="153"/>
    </location>
    <ligand>
        <name>an N-acyl-1,2-diacyl-sn-glycero-3-phosphoethanolamine</name>
        <dbReference type="ChEBI" id="CHEBI:62537"/>
    </ligand>
</feature>
<dbReference type="PIRSF" id="PIRSF038896">
    <property type="entry name" value="NAPE-PLD"/>
    <property type="match status" value="1"/>
</dbReference>
<dbReference type="Pfam" id="PF12706">
    <property type="entry name" value="Lactamase_B_2"/>
    <property type="match status" value="1"/>
</dbReference>
<keyword evidence="5" id="KW-1185">Reference proteome</keyword>
<dbReference type="Gene3D" id="3.60.15.10">
    <property type="entry name" value="Ribonuclease Z/Hydroxyacylglutathione hydrolase-like"/>
    <property type="match status" value="1"/>
</dbReference>
<dbReference type="GO" id="GO:0070292">
    <property type="term" value="P:N-acylphosphatidylethanolamine metabolic process"/>
    <property type="evidence" value="ECO:0007669"/>
    <property type="project" value="TreeGrafter"/>
</dbReference>
<proteinExistence type="predicted"/>
<accession>A0A9P4JBW6</accession>
<feature type="binding site" evidence="1">
    <location>
        <position position="323"/>
    </location>
    <ligand>
        <name>an N-acyl-1,2-diacyl-sn-glycero-3-phosphoethanolamine</name>
        <dbReference type="ChEBI" id="CHEBI:62537"/>
    </ligand>
</feature>
<dbReference type="EMBL" id="ML994350">
    <property type="protein sequence ID" value="KAF2196637.1"/>
    <property type="molecule type" value="Genomic_DNA"/>
</dbReference>
<dbReference type="InterPro" id="IPR024884">
    <property type="entry name" value="NAPE-PLD"/>
</dbReference>
<dbReference type="OrthoDB" id="332863at2759"/>
<evidence type="ECO:0000256" key="1">
    <source>
        <dbReference type="PIRSR" id="PIRSR038896-50"/>
    </source>
</evidence>
<dbReference type="GO" id="GO:0005737">
    <property type="term" value="C:cytoplasm"/>
    <property type="evidence" value="ECO:0007669"/>
    <property type="project" value="TreeGrafter"/>
</dbReference>